<dbReference type="AlphaFoldDB" id="A0A6D2K5A1"/>
<sequence length="248" mass="29383">MFHREGRNMEVALGMLTKPKIWDVEGRRRYCFTCKHLSHEEGTCPCLSEEHKEINKALRLEQNLATQEFSPTYSRSRYEAPPVQRYPSNKRGGKIVNYKGHRDQGSSSTLVHGNSYSWERKLDQSKEKAAKESDTRQRDLRQKLSDQRHSRRKDIWNRMERNRSGRNYGPQDRYHPYRRARDEPIGNISTRHVIHKMWRPRQNQDSRALRAEIRMETPNSRVTHQNQNDAGTPVDSQRMMRSQVLPNS</sequence>
<dbReference type="Proteomes" id="UP000467841">
    <property type="component" value="Unassembled WGS sequence"/>
</dbReference>
<feature type="compositionally biased region" description="Basic and acidic residues" evidence="1">
    <location>
        <begin position="118"/>
        <end position="163"/>
    </location>
</feature>
<keyword evidence="3" id="KW-1185">Reference proteome</keyword>
<gene>
    <name evidence="2" type="ORF">MERR_LOCUS31952</name>
</gene>
<proteinExistence type="predicted"/>
<feature type="compositionally biased region" description="Polar residues" evidence="1">
    <location>
        <begin position="217"/>
        <end position="230"/>
    </location>
</feature>
<feature type="compositionally biased region" description="Polar residues" evidence="1">
    <location>
        <begin position="105"/>
        <end position="117"/>
    </location>
</feature>
<dbReference type="EMBL" id="CACVBM020001307">
    <property type="protein sequence ID" value="CAA7044717.1"/>
    <property type="molecule type" value="Genomic_DNA"/>
</dbReference>
<protein>
    <recommendedName>
        <fullName evidence="4">Zinc knuckle CX2CX4HX4C domain-containing protein</fullName>
    </recommendedName>
</protein>
<comment type="caution">
    <text evidence="2">The sequence shown here is derived from an EMBL/GenBank/DDBJ whole genome shotgun (WGS) entry which is preliminary data.</text>
</comment>
<name>A0A6D2K5A1_9BRAS</name>
<evidence type="ECO:0000313" key="2">
    <source>
        <dbReference type="EMBL" id="CAA7044717.1"/>
    </source>
</evidence>
<evidence type="ECO:0000256" key="1">
    <source>
        <dbReference type="SAM" id="MobiDB-lite"/>
    </source>
</evidence>
<feature type="region of interest" description="Disordered" evidence="1">
    <location>
        <begin position="71"/>
        <end position="177"/>
    </location>
</feature>
<evidence type="ECO:0008006" key="4">
    <source>
        <dbReference type="Google" id="ProtNLM"/>
    </source>
</evidence>
<accession>A0A6D2K5A1</accession>
<feature type="region of interest" description="Disordered" evidence="1">
    <location>
        <begin position="216"/>
        <end position="248"/>
    </location>
</feature>
<organism evidence="2 3">
    <name type="scientific">Microthlaspi erraticum</name>
    <dbReference type="NCBI Taxonomy" id="1685480"/>
    <lineage>
        <taxon>Eukaryota</taxon>
        <taxon>Viridiplantae</taxon>
        <taxon>Streptophyta</taxon>
        <taxon>Embryophyta</taxon>
        <taxon>Tracheophyta</taxon>
        <taxon>Spermatophyta</taxon>
        <taxon>Magnoliopsida</taxon>
        <taxon>eudicotyledons</taxon>
        <taxon>Gunneridae</taxon>
        <taxon>Pentapetalae</taxon>
        <taxon>rosids</taxon>
        <taxon>malvids</taxon>
        <taxon>Brassicales</taxon>
        <taxon>Brassicaceae</taxon>
        <taxon>Coluteocarpeae</taxon>
        <taxon>Microthlaspi</taxon>
    </lineage>
</organism>
<reference evidence="2" key="1">
    <citation type="submission" date="2020-01" db="EMBL/GenBank/DDBJ databases">
        <authorList>
            <person name="Mishra B."/>
        </authorList>
    </citation>
    <scope>NUCLEOTIDE SEQUENCE [LARGE SCALE GENOMIC DNA]</scope>
</reference>
<evidence type="ECO:0000313" key="3">
    <source>
        <dbReference type="Proteomes" id="UP000467841"/>
    </source>
</evidence>